<protein>
    <submittedName>
        <fullName evidence="5">Glycoside hydrolase family 1 protein</fullName>
    </submittedName>
</protein>
<dbReference type="Gene3D" id="3.20.20.80">
    <property type="entry name" value="Glycosidases"/>
    <property type="match status" value="1"/>
</dbReference>
<dbReference type="Pfam" id="PF00232">
    <property type="entry name" value="Glyco_hydro_1"/>
    <property type="match status" value="2"/>
</dbReference>
<sequence length="509" mass="59192">MFNNSDFLWGVASSGYQSEGGYNGIGQPQNNWSESEIHGLVMPTGTAAELWTRYEEDFKTCQNLGVNSFRLSLEWARIQPCTTLEPINPPAFDKNVLDAYTKLIASCRHHGLEPVVTLSHFTHPAWLGLDAWLEPETIDLFIKYVQMTVTHINRCLIHEYELPPIQWYITINEPNILVPNTYLSTMFPSGGAWGTQAALKAYNNLLVAHVRAYDCIHHIYESNDWLTPQVSLNTYCSDLYWSEKVIWDLLSLKQNTLQREQLPDYFKKRAQELENALIIADLPFSRDLPYRVGLIARKIARWVARRSFNLQVFEPFFQTLESIDRPKVFDYIAIDYYDPFFAHTFRLPSFSDFEFEAKDFRAWVMSGITSKWWNWRSLPEGLHFFCKYYSQIFDNCPILVAENGMALRRKPDNSIAASRPDELRRSKFLEAHVQQVNRLRDEGVPMIGYIYWSLTDNYEWGSYTPRFGLLTIDYAQGTERLVEDHLGDRPSQTYAKLIRESLIKSNLSS</sequence>
<dbReference type="AlphaFoldDB" id="A0A2T1M0E3"/>
<dbReference type="RefSeq" id="WP_106456109.1">
    <property type="nucleotide sequence ID" value="NZ_PXOH01000005.1"/>
</dbReference>
<keyword evidence="3" id="KW-0326">Glycosidase</keyword>
<evidence type="ECO:0000256" key="2">
    <source>
        <dbReference type="ARBA" id="ARBA00022801"/>
    </source>
</evidence>
<keyword evidence="2 5" id="KW-0378">Hydrolase</keyword>
<dbReference type="PANTHER" id="PTHR10353:SF36">
    <property type="entry name" value="LP05116P"/>
    <property type="match status" value="1"/>
</dbReference>
<evidence type="ECO:0000256" key="3">
    <source>
        <dbReference type="ARBA" id="ARBA00023295"/>
    </source>
</evidence>
<evidence type="ECO:0000313" key="5">
    <source>
        <dbReference type="EMBL" id="PSF38144.1"/>
    </source>
</evidence>
<evidence type="ECO:0000313" key="6">
    <source>
        <dbReference type="Proteomes" id="UP000239001"/>
    </source>
</evidence>
<dbReference type="PRINTS" id="PR00131">
    <property type="entry name" value="GLHYDRLASE1"/>
</dbReference>
<dbReference type="SUPFAM" id="SSF51445">
    <property type="entry name" value="(Trans)glycosidases"/>
    <property type="match status" value="1"/>
</dbReference>
<accession>A0A2T1M0E3</accession>
<evidence type="ECO:0000256" key="1">
    <source>
        <dbReference type="ARBA" id="ARBA00010838"/>
    </source>
</evidence>
<dbReference type="GO" id="GO:0008422">
    <property type="term" value="F:beta-glucosidase activity"/>
    <property type="evidence" value="ECO:0007669"/>
    <property type="project" value="TreeGrafter"/>
</dbReference>
<dbReference type="PROSITE" id="PS00653">
    <property type="entry name" value="GLYCOSYL_HYDROL_F1_2"/>
    <property type="match status" value="1"/>
</dbReference>
<evidence type="ECO:0000256" key="4">
    <source>
        <dbReference type="RuleBase" id="RU003690"/>
    </source>
</evidence>
<dbReference type="InterPro" id="IPR017853">
    <property type="entry name" value="GH"/>
</dbReference>
<reference evidence="5 6" key="2">
    <citation type="submission" date="2018-03" db="EMBL/GenBank/DDBJ databases">
        <authorList>
            <person name="Keele B.F."/>
        </authorList>
    </citation>
    <scope>NUCLEOTIDE SEQUENCE [LARGE SCALE GENOMIC DNA]</scope>
    <source>
        <strain evidence="5 6">CCALA 016</strain>
    </source>
</reference>
<dbReference type="OrthoDB" id="9765195at2"/>
<comment type="similarity">
    <text evidence="1 4">Belongs to the glycosyl hydrolase 1 family.</text>
</comment>
<keyword evidence="6" id="KW-1185">Reference proteome</keyword>
<proteinExistence type="inferred from homology"/>
<organism evidence="5 6">
    <name type="scientific">Aphanothece hegewaldii CCALA 016</name>
    <dbReference type="NCBI Taxonomy" id="2107694"/>
    <lineage>
        <taxon>Bacteria</taxon>
        <taxon>Bacillati</taxon>
        <taxon>Cyanobacteriota</taxon>
        <taxon>Cyanophyceae</taxon>
        <taxon>Oscillatoriophycideae</taxon>
        <taxon>Chroococcales</taxon>
        <taxon>Aphanothecaceae</taxon>
        <taxon>Aphanothece</taxon>
    </lineage>
</organism>
<gene>
    <name evidence="5" type="ORF">C7H19_06645</name>
</gene>
<dbReference type="GO" id="GO:0005829">
    <property type="term" value="C:cytosol"/>
    <property type="evidence" value="ECO:0007669"/>
    <property type="project" value="TreeGrafter"/>
</dbReference>
<dbReference type="GO" id="GO:0016052">
    <property type="term" value="P:carbohydrate catabolic process"/>
    <property type="evidence" value="ECO:0007669"/>
    <property type="project" value="TreeGrafter"/>
</dbReference>
<dbReference type="Proteomes" id="UP000239001">
    <property type="component" value="Unassembled WGS sequence"/>
</dbReference>
<name>A0A2T1M0E3_9CHRO</name>
<comment type="caution">
    <text evidence="5">The sequence shown here is derived from an EMBL/GenBank/DDBJ whole genome shotgun (WGS) entry which is preliminary data.</text>
</comment>
<dbReference type="InterPro" id="IPR033132">
    <property type="entry name" value="GH_1_N_CS"/>
</dbReference>
<dbReference type="EMBL" id="PXOH01000005">
    <property type="protein sequence ID" value="PSF38144.1"/>
    <property type="molecule type" value="Genomic_DNA"/>
</dbReference>
<dbReference type="PANTHER" id="PTHR10353">
    <property type="entry name" value="GLYCOSYL HYDROLASE"/>
    <property type="match status" value="1"/>
</dbReference>
<dbReference type="InterPro" id="IPR001360">
    <property type="entry name" value="Glyco_hydro_1"/>
</dbReference>
<reference evidence="5 6" key="1">
    <citation type="submission" date="2018-03" db="EMBL/GenBank/DDBJ databases">
        <title>The ancient ancestry and fast evolution of plastids.</title>
        <authorList>
            <person name="Moore K.R."/>
            <person name="Magnabosco C."/>
            <person name="Momper L."/>
            <person name="Gold D.A."/>
            <person name="Bosak T."/>
            <person name="Fournier G.P."/>
        </authorList>
    </citation>
    <scope>NUCLEOTIDE SEQUENCE [LARGE SCALE GENOMIC DNA]</scope>
    <source>
        <strain evidence="5 6">CCALA 016</strain>
    </source>
</reference>